<sequence>MVFIIAVCAGLCGLLGGGQVYRVLKHFLVSTATSNKDDALRYANSNREILIGGMPYWHFVKICF</sequence>
<dbReference type="AlphaFoldDB" id="B9D3L2"/>
<evidence type="ECO:0000313" key="2">
    <source>
        <dbReference type="Proteomes" id="UP000003082"/>
    </source>
</evidence>
<gene>
    <name evidence="1" type="ORF">CAMRE0001_0431</name>
</gene>
<dbReference type="Proteomes" id="UP000003082">
    <property type="component" value="Unassembled WGS sequence"/>
</dbReference>
<protein>
    <submittedName>
        <fullName evidence="1">Uncharacterized protein</fullName>
    </submittedName>
</protein>
<comment type="caution">
    <text evidence="1">The sequence shown here is derived from an EMBL/GenBank/DDBJ whole genome shotgun (WGS) entry which is preliminary data.</text>
</comment>
<keyword evidence="2" id="KW-1185">Reference proteome</keyword>
<dbReference type="EMBL" id="ACFU01000021">
    <property type="protein sequence ID" value="EEF13397.1"/>
    <property type="molecule type" value="Genomic_DNA"/>
</dbReference>
<reference evidence="1 2" key="1">
    <citation type="submission" date="2008-08" db="EMBL/GenBank/DDBJ databases">
        <authorList>
            <person name="Madupu R."/>
            <person name="Durkin A.S."/>
            <person name="Torralba M."/>
            <person name="Methe B."/>
            <person name="Sutton G.G."/>
            <person name="Strausberg R.L."/>
            <person name="Nelson K.E."/>
        </authorList>
    </citation>
    <scope>NUCLEOTIDE SEQUENCE [LARGE SCALE GENOMIC DNA]</scope>
    <source>
        <strain evidence="1 2">RM3267</strain>
    </source>
</reference>
<proteinExistence type="predicted"/>
<evidence type="ECO:0000313" key="1">
    <source>
        <dbReference type="EMBL" id="EEF13397.1"/>
    </source>
</evidence>
<accession>B9D3L2</accession>
<organism evidence="1 2">
    <name type="scientific">Campylobacter rectus RM3267</name>
    <dbReference type="NCBI Taxonomy" id="553218"/>
    <lineage>
        <taxon>Bacteria</taxon>
        <taxon>Pseudomonadati</taxon>
        <taxon>Campylobacterota</taxon>
        <taxon>Epsilonproteobacteria</taxon>
        <taxon>Campylobacterales</taxon>
        <taxon>Campylobacteraceae</taxon>
        <taxon>Campylobacter</taxon>
    </lineage>
</organism>
<name>B9D3L2_CAMRE</name>